<gene>
    <name evidence="1" type="ORF">HII12_001401</name>
</gene>
<comment type="caution">
    <text evidence="1">The sequence shown here is derived from an EMBL/GenBank/DDBJ whole genome shotgun (WGS) entry which is preliminary data.</text>
</comment>
<accession>A0A8H6EXQ0</accession>
<dbReference type="Proteomes" id="UP000568158">
    <property type="component" value="Unassembled WGS sequence"/>
</dbReference>
<organism evidence="1 2">
    <name type="scientific">Dekkera bruxellensis</name>
    <name type="common">Brettanomyces custersii</name>
    <dbReference type="NCBI Taxonomy" id="5007"/>
    <lineage>
        <taxon>Eukaryota</taxon>
        <taxon>Fungi</taxon>
        <taxon>Dikarya</taxon>
        <taxon>Ascomycota</taxon>
        <taxon>Saccharomycotina</taxon>
        <taxon>Pichiomycetes</taxon>
        <taxon>Pichiales</taxon>
        <taxon>Pichiaceae</taxon>
        <taxon>Brettanomyces</taxon>
    </lineage>
</organism>
<proteinExistence type="predicted"/>
<evidence type="ECO:0000313" key="1">
    <source>
        <dbReference type="EMBL" id="KAF6014076.1"/>
    </source>
</evidence>
<dbReference type="AlphaFoldDB" id="A0A8H6EXQ0"/>
<sequence>MTEEALPLQQEEAMGQLENTGLIQDGINDFNQSTDIWLFPKFGAINKISSENPEIFKTVINDVSLNAALIANGNRRQSLDVDKSKLDAGLTNLNHYERLDQNQEITRQLREKRRFSTGTDLTDIIGSYQ</sequence>
<protein>
    <submittedName>
        <fullName evidence="1">Uncharacterized protein</fullName>
    </submittedName>
</protein>
<evidence type="ECO:0000313" key="2">
    <source>
        <dbReference type="Proteomes" id="UP000568158"/>
    </source>
</evidence>
<name>A0A8H6EXQ0_DEKBR</name>
<reference evidence="1 2" key="1">
    <citation type="journal article" date="2020" name="Appl. Microbiol. Biotechnol.">
        <title>Targeted gene deletion in Brettanomyces bruxellensis with an expression-free CRISPR-Cas9 system.</title>
        <authorList>
            <person name="Varela C."/>
            <person name="Bartel C."/>
            <person name="Onetto C."/>
            <person name="Borneman A."/>
        </authorList>
    </citation>
    <scope>NUCLEOTIDE SEQUENCE [LARGE SCALE GENOMIC DNA]</scope>
    <source>
        <strain evidence="1 2">AWRI1613</strain>
    </source>
</reference>
<dbReference type="EMBL" id="JABCYN010000015">
    <property type="protein sequence ID" value="KAF6014076.1"/>
    <property type="molecule type" value="Genomic_DNA"/>
</dbReference>